<organism evidence="1 2">
    <name type="scientific">Exophiala sideris</name>
    <dbReference type="NCBI Taxonomy" id="1016849"/>
    <lineage>
        <taxon>Eukaryota</taxon>
        <taxon>Fungi</taxon>
        <taxon>Dikarya</taxon>
        <taxon>Ascomycota</taxon>
        <taxon>Pezizomycotina</taxon>
        <taxon>Eurotiomycetes</taxon>
        <taxon>Chaetothyriomycetidae</taxon>
        <taxon>Chaetothyriales</taxon>
        <taxon>Herpotrichiellaceae</taxon>
        <taxon>Exophiala</taxon>
    </lineage>
</organism>
<dbReference type="Proteomes" id="UP001345691">
    <property type="component" value="Unassembled WGS sequence"/>
</dbReference>
<keyword evidence="2" id="KW-1185">Reference proteome</keyword>
<sequence>MKTTGAFRGTIAAKISNGITKAFLATPQSEATRRLHADGNGNGFKALAIKSRVSQSPIPAFKGLPYFPVTSPRKALNHSLIRQRLNLGNLVQHSPTDTNATPKDAFTREMSPEISQSQQPRHPLDFMGRPQVYRAFNLFGADSKFASCCYRPEPRTTSWGLEDYIRRQEAERVGRPFQWPPLVVEELAPVDEEEGCAWCRGWATPMDVDPPGWQNVPTILMPGVRI</sequence>
<evidence type="ECO:0000313" key="1">
    <source>
        <dbReference type="EMBL" id="KAK5066679.1"/>
    </source>
</evidence>
<comment type="caution">
    <text evidence="1">The sequence shown here is derived from an EMBL/GenBank/DDBJ whole genome shotgun (WGS) entry which is preliminary data.</text>
</comment>
<dbReference type="EMBL" id="JAVRRF010000003">
    <property type="protein sequence ID" value="KAK5066679.1"/>
    <property type="molecule type" value="Genomic_DNA"/>
</dbReference>
<reference evidence="1 2" key="1">
    <citation type="submission" date="2023-08" db="EMBL/GenBank/DDBJ databases">
        <title>Black Yeasts Isolated from many extreme environments.</title>
        <authorList>
            <person name="Coleine C."/>
            <person name="Stajich J.E."/>
            <person name="Selbmann L."/>
        </authorList>
    </citation>
    <scope>NUCLEOTIDE SEQUENCE [LARGE SCALE GENOMIC DNA]</scope>
    <source>
        <strain evidence="1 2">CCFEE 6328</strain>
    </source>
</reference>
<accession>A0ABR0JLM2</accession>
<evidence type="ECO:0000313" key="2">
    <source>
        <dbReference type="Proteomes" id="UP001345691"/>
    </source>
</evidence>
<proteinExistence type="predicted"/>
<gene>
    <name evidence="1" type="ORF">LTR69_002026</name>
</gene>
<name>A0ABR0JLM2_9EURO</name>
<protein>
    <submittedName>
        <fullName evidence="1">Uncharacterized protein</fullName>
    </submittedName>
</protein>